<comment type="caution">
    <text evidence="2">The sequence shown here is derived from an EMBL/GenBank/DDBJ whole genome shotgun (WGS) entry which is preliminary data.</text>
</comment>
<protein>
    <submittedName>
        <fullName evidence="2">Terminase family protein</fullName>
    </submittedName>
</protein>
<dbReference type="Proteomes" id="UP001500340">
    <property type="component" value="Unassembled WGS sequence"/>
</dbReference>
<dbReference type="Pfam" id="PF03237">
    <property type="entry name" value="Terminase_6N"/>
    <property type="match status" value="1"/>
</dbReference>
<evidence type="ECO:0000256" key="1">
    <source>
        <dbReference type="SAM" id="MobiDB-lite"/>
    </source>
</evidence>
<dbReference type="Gene3D" id="3.30.420.280">
    <property type="match status" value="1"/>
</dbReference>
<evidence type="ECO:0000313" key="2">
    <source>
        <dbReference type="EMBL" id="GAA0382580.1"/>
    </source>
</evidence>
<dbReference type="Gene3D" id="3.40.50.300">
    <property type="entry name" value="P-loop containing nucleotide triphosphate hydrolases"/>
    <property type="match status" value="1"/>
</dbReference>
<feature type="compositionally biased region" description="Acidic residues" evidence="1">
    <location>
        <begin position="472"/>
        <end position="481"/>
    </location>
</feature>
<dbReference type="InterPro" id="IPR027417">
    <property type="entry name" value="P-loop_NTPase"/>
</dbReference>
<evidence type="ECO:0000313" key="3">
    <source>
        <dbReference type="Proteomes" id="UP001500340"/>
    </source>
</evidence>
<organism evidence="2 3">
    <name type="scientific">Paenibacillus motobuensis</name>
    <dbReference type="NCBI Taxonomy" id="295324"/>
    <lineage>
        <taxon>Bacteria</taxon>
        <taxon>Bacillati</taxon>
        <taxon>Bacillota</taxon>
        <taxon>Bacilli</taxon>
        <taxon>Bacillales</taxon>
        <taxon>Paenibacillaceae</taxon>
        <taxon>Paenibacillus</taxon>
    </lineage>
</organism>
<accession>A0ABN0Y474</accession>
<reference evidence="2 3" key="1">
    <citation type="journal article" date="2019" name="Int. J. Syst. Evol. Microbiol.">
        <title>The Global Catalogue of Microorganisms (GCM) 10K type strain sequencing project: providing services to taxonomists for standard genome sequencing and annotation.</title>
        <authorList>
            <consortium name="The Broad Institute Genomics Platform"/>
            <consortium name="The Broad Institute Genome Sequencing Center for Infectious Disease"/>
            <person name="Wu L."/>
            <person name="Ma J."/>
        </authorList>
    </citation>
    <scope>NUCLEOTIDE SEQUENCE [LARGE SCALE GENOMIC DNA]</scope>
    <source>
        <strain evidence="2 3">JCM 12774</strain>
    </source>
</reference>
<name>A0ABN0Y474_9BACL</name>
<dbReference type="EMBL" id="BAAACX010000007">
    <property type="protein sequence ID" value="GAA0382580.1"/>
    <property type="molecule type" value="Genomic_DNA"/>
</dbReference>
<feature type="region of interest" description="Disordered" evidence="1">
    <location>
        <begin position="452"/>
        <end position="487"/>
    </location>
</feature>
<keyword evidence="3" id="KW-1185">Reference proteome</keyword>
<dbReference type="RefSeq" id="WP_343858777.1">
    <property type="nucleotide sequence ID" value="NZ_BAAACX010000007.1"/>
</dbReference>
<gene>
    <name evidence="2" type="ORF">GCM10008933_12190</name>
</gene>
<proteinExistence type="predicted"/>
<sequence>MSNTVVIPYKPQPRQQVFHQAEADEILYGGAAGGGKSEGTIFDALKYAMQYPGSRQVIFRRTFPDLQRSIINRTLKVYPKELGKYNTSSHEWTFINGSVIELAYWDNDSNYMNYQGAEYDVIRWEELTQFEEAWYKYMLSRCRGSNGYPKSVRSTTNPGGLGHTWVKKRFVSLGPPETLYHVPETDDDGNQLYWPEGVPGRKAGDPIIRSRMFIPANVFDNQSLLQEDPGYLARLMALSDVERKQLLEGDWDVFAGQYFGEFSRSIHVVKPFDIPRDWKRYRALDEGYTDPFVCLWIALAPDGTGYLYRELSQSKLLTSEQVELVRLNTPVKERFEYNVADTSFWNKAKTENITPAEIFAQKDVPLIQAKKERVNGWKRLREWLKVYDAIDHVTGQSYKTAKLKIFDTCVKAIEAIPAMMHDERKVEDVAAHSLDHIPDALRYWVMSQPTPAKGEEAWGANPESLPNRSGDFDEDDDDDMPDVQGFW</sequence>